<dbReference type="InterPro" id="IPR019535">
    <property type="entry name" value="ICE2_C"/>
</dbReference>
<evidence type="ECO:0000259" key="2">
    <source>
        <dbReference type="Pfam" id="PF10505"/>
    </source>
</evidence>
<feature type="region of interest" description="Disordered" evidence="1">
    <location>
        <begin position="62"/>
        <end position="97"/>
    </location>
</feature>
<evidence type="ECO:0000313" key="4">
    <source>
        <dbReference type="Proteomes" id="UP000242913"/>
    </source>
</evidence>
<keyword evidence="4" id="KW-1185">Reference proteome</keyword>
<feature type="region of interest" description="Disordered" evidence="1">
    <location>
        <begin position="846"/>
        <end position="877"/>
    </location>
</feature>
<evidence type="ECO:0000256" key="1">
    <source>
        <dbReference type="SAM" id="MobiDB-lite"/>
    </source>
</evidence>
<dbReference type="GO" id="GO:0008023">
    <property type="term" value="C:transcription elongation factor complex"/>
    <property type="evidence" value="ECO:0007669"/>
    <property type="project" value="InterPro"/>
</dbReference>
<feature type="compositionally biased region" description="Basic residues" evidence="1">
    <location>
        <begin position="851"/>
        <end position="867"/>
    </location>
</feature>
<feature type="compositionally biased region" description="Basic and acidic residues" evidence="1">
    <location>
        <begin position="146"/>
        <end position="155"/>
    </location>
</feature>
<feature type="region of interest" description="Disordered" evidence="1">
    <location>
        <begin position="118"/>
        <end position="158"/>
    </location>
</feature>
<dbReference type="EMBL" id="KZ270008">
    <property type="protein sequence ID" value="OZC08446.1"/>
    <property type="molecule type" value="Genomic_DNA"/>
</dbReference>
<feature type="region of interest" description="Disordered" evidence="1">
    <location>
        <begin position="482"/>
        <end position="558"/>
    </location>
</feature>
<gene>
    <name evidence="3" type="ORF">X798_04506</name>
</gene>
<reference evidence="3 4" key="1">
    <citation type="submission" date="2015-12" db="EMBL/GenBank/DDBJ databases">
        <title>Draft genome of the nematode, Onchocerca flexuosa.</title>
        <authorList>
            <person name="Mitreva M."/>
        </authorList>
    </citation>
    <scope>NUCLEOTIDE SEQUENCE [LARGE SCALE GENOMIC DNA]</scope>
    <source>
        <strain evidence="3">Red Deer</strain>
    </source>
</reference>
<feature type="compositionally biased region" description="Basic and acidic residues" evidence="1">
    <location>
        <begin position="118"/>
        <end position="130"/>
    </location>
</feature>
<feature type="region of interest" description="Disordered" evidence="1">
    <location>
        <begin position="800"/>
        <end position="833"/>
    </location>
</feature>
<feature type="domain" description="Little elongation complex subunit 2 C-terminal" evidence="2">
    <location>
        <begin position="603"/>
        <end position="798"/>
    </location>
</feature>
<organism evidence="3 4">
    <name type="scientific">Onchocerca flexuosa</name>
    <dbReference type="NCBI Taxonomy" id="387005"/>
    <lineage>
        <taxon>Eukaryota</taxon>
        <taxon>Metazoa</taxon>
        <taxon>Ecdysozoa</taxon>
        <taxon>Nematoda</taxon>
        <taxon>Chromadorea</taxon>
        <taxon>Rhabditida</taxon>
        <taxon>Spirurina</taxon>
        <taxon>Spiruromorpha</taxon>
        <taxon>Filarioidea</taxon>
        <taxon>Onchocercidae</taxon>
        <taxon>Onchocerca</taxon>
    </lineage>
</organism>
<proteinExistence type="predicted"/>
<feature type="compositionally biased region" description="Basic and acidic residues" evidence="1">
    <location>
        <begin position="65"/>
        <end position="90"/>
    </location>
</feature>
<dbReference type="Pfam" id="PF10505">
    <property type="entry name" value="NARG2_C"/>
    <property type="match status" value="1"/>
</dbReference>
<dbReference type="OrthoDB" id="6288737at2759"/>
<dbReference type="Proteomes" id="UP000242913">
    <property type="component" value="Unassembled WGS sequence"/>
</dbReference>
<dbReference type="AlphaFoldDB" id="A0A238BU65"/>
<accession>A0A238BU65</accession>
<protein>
    <recommendedName>
        <fullName evidence="2">Little elongation complex subunit 2 C-terminal domain-containing protein</fullName>
    </recommendedName>
</protein>
<sequence>MGEEWRGSQAASRCPFLNSNADLNTIISHNALFCDRCRDEQILEKTKGEEILFVNNPPYWILPSKNEESRDNEADKEDQYQKTDISDDGHSVSLKDFTQKRQGITTISGSRVQGKKFENTEKLRKWKNESEIPDTPETSHKSNRSAKQESEKQEAKVPTNIALHKLAKQGYSKEEALQKYVEKQRERAYPKSEDSRVQIDREDMPWAPPFPKILRKYHSLIQRPIDHQRYVAIVANFLNANHSQPRFQQNRQELRIMDEKLKNERMQYQDLVLHSLRSRKKSIYNCNNQRAISYILDRLKSRASSLHHQYGAPIYNDEMKDLTIDALTILTKKAVLYRGKIPKITLPNERRRFIFNRLVEDISAQYPPTEKTKYPLESDEFAMHLAVKYGVRVVMCSSSALKILCNPWIADSCTYLMPIVVKRCFSERTILDNHFFLDRFENVCLVNKPCIETSINGPSLWRRYLKFSVKLAIHGNLKKEAEEKMSARTGGRQRINRTKLEQVNQMKQETDNESNLIIVDKAAGNEETHANLPSDEVSRKETNDNQNSAVPSSPPASSFVATQICDDILGDIMNKMGTSDNNITDDYEGLDQNSTPSSFNGADLNKRYTLFSLGHDGMQDVDLIIRSNNDGIDGLGNELSIVHKIEYAAEFGAEKLDDEEWLHDYFRCKLKCASQLVRLRIHYLEQHLLQKELYNENMLAANRPDLRKLAEERTQWLKKIVVKLESLQPGNYLIRKESNKLQILLPTDDAKDAFLTEKQLKQLYFDERLQPVEEVFRGIDEHLVLVYHIVQKRIPASFGAKKDGIVPKNPGKEKNNDNDNDQQTYHQQSKDADEIFDDPLQEEIIGTRKSSSIHRSKRRGKRNHPRGNFRGNLRTPARNKRLKFIDFDAPQISQAL</sequence>
<evidence type="ECO:0000313" key="3">
    <source>
        <dbReference type="EMBL" id="OZC08446.1"/>
    </source>
</evidence>
<feature type="compositionally biased region" description="Low complexity" evidence="1">
    <location>
        <begin position="548"/>
        <end position="558"/>
    </location>
</feature>
<feature type="compositionally biased region" description="Basic and acidic residues" evidence="1">
    <location>
        <begin position="800"/>
        <end position="817"/>
    </location>
</feature>
<name>A0A238BU65_9BILA</name>